<keyword evidence="3 4" id="KW-0443">Lipid metabolism</keyword>
<dbReference type="EMBL" id="KV700129">
    <property type="protein sequence ID" value="OCF32673.1"/>
    <property type="molecule type" value="Genomic_DNA"/>
</dbReference>
<reference evidence="7" key="2">
    <citation type="submission" date="2013-12" db="EMBL/GenBank/DDBJ databases">
        <title>Evolution of pathogenesis and genome organization in the Tremellales.</title>
        <authorList>
            <person name="Cuomo C."/>
            <person name="Litvintseva A."/>
            <person name="Heitman J."/>
            <person name="Chen Y."/>
            <person name="Sun S."/>
            <person name="Springer D."/>
            <person name="Dromer F."/>
            <person name="Young S."/>
            <person name="Zeng Q."/>
            <person name="Chapman S."/>
            <person name="Gujja S."/>
            <person name="Saif S."/>
            <person name="Birren B."/>
        </authorList>
    </citation>
    <scope>NUCLEOTIDE SEQUENCE [LARGE SCALE GENOMIC DNA]</scope>
    <source>
        <strain evidence="7">BCC8398</strain>
    </source>
</reference>
<dbReference type="PANTHER" id="PTHR10272">
    <property type="entry name" value="PLATELET-ACTIVATING FACTOR ACETYLHYDROLASE"/>
    <property type="match status" value="1"/>
</dbReference>
<keyword evidence="7" id="KW-1185">Reference proteome</keyword>
<evidence type="ECO:0000256" key="3">
    <source>
        <dbReference type="ARBA" id="ARBA00023098"/>
    </source>
</evidence>
<organism evidence="6 7">
    <name type="scientific">Kwoniella heveanensis BCC8398</name>
    <dbReference type="NCBI Taxonomy" id="1296120"/>
    <lineage>
        <taxon>Eukaryota</taxon>
        <taxon>Fungi</taxon>
        <taxon>Dikarya</taxon>
        <taxon>Basidiomycota</taxon>
        <taxon>Agaricomycotina</taxon>
        <taxon>Tremellomycetes</taxon>
        <taxon>Tremellales</taxon>
        <taxon>Cryptococcaceae</taxon>
        <taxon>Kwoniella</taxon>
    </lineage>
</organism>
<evidence type="ECO:0000256" key="1">
    <source>
        <dbReference type="ARBA" id="ARBA00022801"/>
    </source>
</evidence>
<name>A0A1B9GNU3_9TREE</name>
<dbReference type="AlphaFoldDB" id="A0A1B9GNU3"/>
<dbReference type="Pfam" id="PF03403">
    <property type="entry name" value="PAF-AH_p_II"/>
    <property type="match status" value="1"/>
</dbReference>
<evidence type="ECO:0000313" key="7">
    <source>
        <dbReference type="Proteomes" id="UP000092666"/>
    </source>
</evidence>
<sequence>MPLPPLISANLPSATGPYNVGYVPLSHPPIAHFSHPHPTHVEHPGLPALKVHEVAYSVFYPASNESGGKGWLGGAGKGPAGVNWVPEPFWGVVRGYEKFFEGKTGQPGGRGMKWLVGTLGYIAGRLKIPVYPFAPLLAPRSSTPSSSASSSEKYPLVIFSHGLAGTRHTYSQFCAGLASEGYVVLALEHRDGSGPAVCLPGESRVMHYIRRSDLKWAEGEDKSLTHFRTLQLDIRSREIYEAYHSFKKLLAPGASLPKVSVSDSGLDKKGLAKRDEWIKTLEGKVDAEDLRLTGHSFGGGTVLHILQTPSPDPLLPALPIKQAIALDPWLEPIPLPSSSTKAHPAMPPLLVINSIGFTEWSVHFKRLMGMIKESQGWLMSIHGVGHQSFSDFPLLDPRSHAQAKLLLNKIHDLSTSFLSHDLESSPDIKDKTADQGKYETETGYGGMKIKKGADGEVVLHLKGKE</sequence>
<dbReference type="EC" id="3.1.1.47" evidence="4"/>
<dbReference type="GO" id="GO:0003847">
    <property type="term" value="F:1-alkyl-2-acetylglycerophosphocholine esterase activity"/>
    <property type="evidence" value="ECO:0007669"/>
    <property type="project" value="UniProtKB-UniRule"/>
</dbReference>
<feature type="active site" description="Charge relay system" evidence="5">
    <location>
        <position position="386"/>
    </location>
</feature>
<dbReference type="OrthoDB" id="2363873at2759"/>
<feature type="active site" description="Charge relay system" evidence="5">
    <location>
        <position position="327"/>
    </location>
</feature>
<proteinExistence type="inferred from homology"/>
<comment type="similarity">
    <text evidence="4">Belongs to the serine esterase family.</text>
</comment>
<dbReference type="InterPro" id="IPR016715">
    <property type="entry name" value="PAF_acetylhydro_eukaryote"/>
</dbReference>
<dbReference type="GO" id="GO:0016042">
    <property type="term" value="P:lipid catabolic process"/>
    <property type="evidence" value="ECO:0007669"/>
    <property type="project" value="UniProtKB-KW"/>
</dbReference>
<dbReference type="Gene3D" id="3.40.50.1820">
    <property type="entry name" value="alpha/beta hydrolase"/>
    <property type="match status" value="1"/>
</dbReference>
<evidence type="ECO:0000256" key="2">
    <source>
        <dbReference type="ARBA" id="ARBA00022963"/>
    </source>
</evidence>
<dbReference type="STRING" id="1296120.A0A1B9GNU3"/>
<dbReference type="SUPFAM" id="SSF53474">
    <property type="entry name" value="alpha/beta-Hydrolases"/>
    <property type="match status" value="1"/>
</dbReference>
<keyword evidence="2 4" id="KW-0442">Lipid degradation</keyword>
<evidence type="ECO:0000256" key="5">
    <source>
        <dbReference type="PIRSR" id="PIRSR018169-1"/>
    </source>
</evidence>
<evidence type="ECO:0000313" key="6">
    <source>
        <dbReference type="EMBL" id="OCF32673.1"/>
    </source>
</evidence>
<dbReference type="Proteomes" id="UP000092666">
    <property type="component" value="Unassembled WGS sequence"/>
</dbReference>
<reference evidence="6 7" key="1">
    <citation type="submission" date="2013-07" db="EMBL/GenBank/DDBJ databases">
        <title>The Genome Sequence of Cryptococcus heveanensis BCC8398.</title>
        <authorList>
            <consortium name="The Broad Institute Genome Sequencing Platform"/>
            <person name="Cuomo C."/>
            <person name="Litvintseva A."/>
            <person name="Chen Y."/>
            <person name="Heitman J."/>
            <person name="Sun S."/>
            <person name="Springer D."/>
            <person name="Dromer F."/>
            <person name="Young S.K."/>
            <person name="Zeng Q."/>
            <person name="Gargeya S."/>
            <person name="Fitzgerald M."/>
            <person name="Abouelleil A."/>
            <person name="Alvarado L."/>
            <person name="Berlin A.M."/>
            <person name="Chapman S.B."/>
            <person name="Dewar J."/>
            <person name="Goldberg J."/>
            <person name="Griggs A."/>
            <person name="Gujja S."/>
            <person name="Hansen M."/>
            <person name="Howarth C."/>
            <person name="Imamovic A."/>
            <person name="Larimer J."/>
            <person name="McCowan C."/>
            <person name="Murphy C."/>
            <person name="Pearson M."/>
            <person name="Priest M."/>
            <person name="Roberts A."/>
            <person name="Saif S."/>
            <person name="Shea T."/>
            <person name="Sykes S."/>
            <person name="Wortman J."/>
            <person name="Nusbaum C."/>
            <person name="Birren B."/>
        </authorList>
    </citation>
    <scope>NUCLEOTIDE SEQUENCE [LARGE SCALE GENOMIC DNA]</scope>
    <source>
        <strain evidence="6 7">BCC8398</strain>
    </source>
</reference>
<accession>A0A1B9GNU3</accession>
<dbReference type="PIRSF" id="PIRSF018169">
    <property type="entry name" value="PAF_acetylhydrolase"/>
    <property type="match status" value="1"/>
</dbReference>
<comment type="catalytic activity">
    <reaction evidence="4">
        <text>a 1-O-alkyl-2-acetyl-sn-glycero-3-phosphocholine + H2O = a 1-O-alkyl-sn-glycero-3-phosphocholine + acetate + H(+)</text>
        <dbReference type="Rhea" id="RHEA:17777"/>
        <dbReference type="ChEBI" id="CHEBI:15377"/>
        <dbReference type="ChEBI" id="CHEBI:15378"/>
        <dbReference type="ChEBI" id="CHEBI:30089"/>
        <dbReference type="ChEBI" id="CHEBI:30909"/>
        <dbReference type="ChEBI" id="CHEBI:36707"/>
        <dbReference type="EC" id="3.1.1.47"/>
    </reaction>
</comment>
<feature type="active site" description="Charge relay system" evidence="5">
    <location>
        <position position="296"/>
    </location>
</feature>
<keyword evidence="1 4" id="KW-0378">Hydrolase</keyword>
<protein>
    <recommendedName>
        <fullName evidence="4">Putative phospholipase</fullName>
        <ecNumber evidence="4">3.1.1.47</ecNumber>
    </recommendedName>
</protein>
<evidence type="ECO:0000256" key="4">
    <source>
        <dbReference type="PIRNR" id="PIRNR018169"/>
    </source>
</evidence>
<gene>
    <name evidence="6" type="ORF">I316_05594</name>
</gene>
<dbReference type="PANTHER" id="PTHR10272:SF0">
    <property type="entry name" value="PLATELET-ACTIVATING FACTOR ACETYLHYDROLASE"/>
    <property type="match status" value="1"/>
</dbReference>
<dbReference type="InterPro" id="IPR029058">
    <property type="entry name" value="AB_hydrolase_fold"/>
</dbReference>